<keyword evidence="3" id="KW-1185">Reference proteome</keyword>
<dbReference type="PaxDb" id="195103-CPF_1061"/>
<dbReference type="HOGENOM" id="CLU_142044_0_0_9"/>
<dbReference type="InterPro" id="IPR016181">
    <property type="entry name" value="Acyl_CoA_acyltransferase"/>
</dbReference>
<dbReference type="RefSeq" id="WP_003460381.1">
    <property type="nucleotide sequence ID" value="NC_008261.1"/>
</dbReference>
<sequence length="152" mass="18397">MIFKIEDRDRKEKIAREILCGLPEWFGLPESTAEYINCSKEMSFWADIENRQVRGFIALKETSPYTLEIYVMGVLKEFHRYKIGTKLFKAYYDYAKEQGYLYMQVKTVKERCYDIYDITNSFYKKLGFKEFECFPTLWDQWNPCQIYIMPIN</sequence>
<dbReference type="CDD" id="cd04301">
    <property type="entry name" value="NAT_SF"/>
    <property type="match status" value="1"/>
</dbReference>
<evidence type="ECO:0000313" key="2">
    <source>
        <dbReference type="EMBL" id="ABG83070.1"/>
    </source>
</evidence>
<proteinExistence type="predicted"/>
<dbReference type="SUPFAM" id="SSF55729">
    <property type="entry name" value="Acyl-CoA N-acyltransferases (Nat)"/>
    <property type="match status" value="1"/>
</dbReference>
<dbReference type="PROSITE" id="PS51186">
    <property type="entry name" value="GNAT"/>
    <property type="match status" value="1"/>
</dbReference>
<dbReference type="eggNOG" id="COG0454">
    <property type="taxonomic scope" value="Bacteria"/>
</dbReference>
<reference evidence="2 3" key="1">
    <citation type="journal article" date="2006" name="Genome Res.">
        <title>Skewed genomic variability in strains of the toxigenic bacterial pathogen, Clostridium perfringens.</title>
        <authorList>
            <person name="Myers G.S."/>
            <person name="Rasko D.A."/>
            <person name="Cheung J.K."/>
            <person name="Ravel J."/>
            <person name="Seshadri R."/>
            <person name="Deboy R.T."/>
            <person name="Ren Q."/>
            <person name="Varga J."/>
            <person name="Awad M.M."/>
            <person name="Brinkac L.M."/>
            <person name="Daugherty S.C."/>
            <person name="Haft D.H."/>
            <person name="Dodson R.J."/>
            <person name="Madupu R."/>
            <person name="Nelson W.C."/>
            <person name="Rosovitz M.J."/>
            <person name="Sullivan S.A."/>
            <person name="Khouri H."/>
            <person name="Dimitrov G.I."/>
            <person name="Watkins K.L."/>
            <person name="Mulligan S."/>
            <person name="Benton J."/>
            <person name="Radune D."/>
            <person name="Fisher D.J."/>
            <person name="Atkins H.S."/>
            <person name="Hiscox T."/>
            <person name="Jost B.H."/>
            <person name="Billington S.J."/>
            <person name="Songer J.G."/>
            <person name="McClane B.A."/>
            <person name="Titball R.W."/>
            <person name="Rood J.I."/>
            <person name="Melville S.B."/>
            <person name="Paulsen I.T."/>
        </authorList>
    </citation>
    <scope>NUCLEOTIDE SEQUENCE [LARGE SCALE GENOMIC DNA]</scope>
    <source>
        <strain evidence="3">ATCC 13124 / DSM 756 / JCM 1290 / NCIMB 6125 / NCTC 8237 / S 107 / Type A</strain>
    </source>
</reference>
<dbReference type="GO" id="GO:0016747">
    <property type="term" value="F:acyltransferase activity, transferring groups other than amino-acyl groups"/>
    <property type="evidence" value="ECO:0007669"/>
    <property type="project" value="InterPro"/>
</dbReference>
<dbReference type="AlphaFoldDB" id="A0A0H2YR38"/>
<organism evidence="2 3">
    <name type="scientific">Clostridium perfringens (strain ATCC 13124 / DSM 756 / JCM 1290 / NCIMB 6125 / NCTC 8237 / Type A)</name>
    <dbReference type="NCBI Taxonomy" id="195103"/>
    <lineage>
        <taxon>Bacteria</taxon>
        <taxon>Bacillati</taxon>
        <taxon>Bacillota</taxon>
        <taxon>Clostridia</taxon>
        <taxon>Eubacteriales</taxon>
        <taxon>Clostridiaceae</taxon>
        <taxon>Clostridium</taxon>
    </lineage>
</organism>
<evidence type="ECO:0000313" key="3">
    <source>
        <dbReference type="Proteomes" id="UP000001823"/>
    </source>
</evidence>
<dbReference type="Proteomes" id="UP000001823">
    <property type="component" value="Chromosome"/>
</dbReference>
<dbReference type="KEGG" id="cpf:CPF_1061"/>
<dbReference type="STRING" id="195103.CPF_1061"/>
<feature type="domain" description="N-acetyltransferase" evidence="1">
    <location>
        <begin position="5"/>
        <end position="152"/>
    </location>
</feature>
<protein>
    <submittedName>
        <fullName evidence="2">Acetyltransferase, GNAT family</fullName>
    </submittedName>
</protein>
<dbReference type="InterPro" id="IPR000182">
    <property type="entry name" value="GNAT_dom"/>
</dbReference>
<dbReference type="Gene3D" id="3.40.630.30">
    <property type="match status" value="1"/>
</dbReference>
<gene>
    <name evidence="2" type="ordered locus">CPF_1061</name>
</gene>
<dbReference type="EMBL" id="CP000246">
    <property type="protein sequence ID" value="ABG83070.1"/>
    <property type="molecule type" value="Genomic_DNA"/>
</dbReference>
<evidence type="ECO:0000259" key="1">
    <source>
        <dbReference type="PROSITE" id="PS51186"/>
    </source>
</evidence>
<dbReference type="Pfam" id="PF13508">
    <property type="entry name" value="Acetyltransf_7"/>
    <property type="match status" value="1"/>
</dbReference>
<accession>A0A0H2YR38</accession>
<name>A0A0H2YR38_CLOP1</name>